<proteinExistence type="predicted"/>
<dbReference type="OrthoDB" id="3364132at2759"/>
<keyword evidence="3" id="KW-1185">Reference proteome</keyword>
<gene>
    <name evidence="2" type="ORF">EWM64_g5365</name>
</gene>
<organism evidence="2 3">
    <name type="scientific">Hericium alpestre</name>
    <dbReference type="NCBI Taxonomy" id="135208"/>
    <lineage>
        <taxon>Eukaryota</taxon>
        <taxon>Fungi</taxon>
        <taxon>Dikarya</taxon>
        <taxon>Basidiomycota</taxon>
        <taxon>Agaricomycotina</taxon>
        <taxon>Agaricomycetes</taxon>
        <taxon>Russulales</taxon>
        <taxon>Hericiaceae</taxon>
        <taxon>Hericium</taxon>
    </lineage>
</organism>
<dbReference type="AlphaFoldDB" id="A0A4Y9ZX61"/>
<feature type="region of interest" description="Disordered" evidence="1">
    <location>
        <begin position="1"/>
        <end position="31"/>
    </location>
</feature>
<reference evidence="2 3" key="1">
    <citation type="submission" date="2019-02" db="EMBL/GenBank/DDBJ databases">
        <title>Genome sequencing of the rare red list fungi Hericium alpestre (H. flagellum).</title>
        <authorList>
            <person name="Buettner E."/>
            <person name="Kellner H."/>
        </authorList>
    </citation>
    <scope>NUCLEOTIDE SEQUENCE [LARGE SCALE GENOMIC DNA]</scope>
    <source>
        <strain evidence="2 3">DSM 108284</strain>
    </source>
</reference>
<dbReference type="Proteomes" id="UP000298061">
    <property type="component" value="Unassembled WGS sequence"/>
</dbReference>
<accession>A0A4Y9ZX61</accession>
<evidence type="ECO:0000313" key="2">
    <source>
        <dbReference type="EMBL" id="TFY78647.1"/>
    </source>
</evidence>
<protein>
    <submittedName>
        <fullName evidence="2">Uncharacterized protein</fullName>
    </submittedName>
</protein>
<comment type="caution">
    <text evidence="2">The sequence shown here is derived from an EMBL/GenBank/DDBJ whole genome shotgun (WGS) entry which is preliminary data.</text>
</comment>
<sequence>MPRPSPSEEPAGPSIVPTRKRTKSPIVTGRSRVKRRRITPEVEDDVKPNITDEEDNPRIKLLQDNLKKIQDELSLLTAKPGSTRVKAERAPSPICVGNAVGEVIDLTED</sequence>
<evidence type="ECO:0000313" key="3">
    <source>
        <dbReference type="Proteomes" id="UP000298061"/>
    </source>
</evidence>
<evidence type="ECO:0000256" key="1">
    <source>
        <dbReference type="SAM" id="MobiDB-lite"/>
    </source>
</evidence>
<name>A0A4Y9ZX61_9AGAM</name>
<dbReference type="EMBL" id="SFCI01000641">
    <property type="protein sequence ID" value="TFY78647.1"/>
    <property type="molecule type" value="Genomic_DNA"/>
</dbReference>